<dbReference type="SUPFAM" id="SSF53383">
    <property type="entry name" value="PLP-dependent transferases"/>
    <property type="match status" value="1"/>
</dbReference>
<dbReference type="InterPro" id="IPR015422">
    <property type="entry name" value="PyrdxlP-dep_Trfase_small"/>
</dbReference>
<dbReference type="Gene3D" id="3.40.640.10">
    <property type="entry name" value="Type I PLP-dependent aspartate aminotransferase-like (Major domain)"/>
    <property type="match status" value="1"/>
</dbReference>
<keyword evidence="2" id="KW-0663">Pyridoxal phosphate</keyword>
<evidence type="ECO:0000259" key="3">
    <source>
        <dbReference type="Pfam" id="PF00464"/>
    </source>
</evidence>
<dbReference type="AlphaFoldDB" id="C9YAR8"/>
<comment type="cofactor">
    <cofactor evidence="1">
        <name>pyridoxal 5'-phosphate</name>
        <dbReference type="ChEBI" id="CHEBI:597326"/>
    </cofactor>
</comment>
<keyword evidence="4" id="KW-0808">Transferase</keyword>
<name>C9YAR8_CURXX</name>
<dbReference type="Gene3D" id="3.90.1150.10">
    <property type="entry name" value="Aspartate Aminotransferase, domain 1"/>
    <property type="match status" value="1"/>
</dbReference>
<dbReference type="PANTHER" id="PTHR11680">
    <property type="entry name" value="SERINE HYDROXYMETHYLTRANSFERASE"/>
    <property type="match status" value="1"/>
</dbReference>
<dbReference type="GO" id="GO:0030170">
    <property type="term" value="F:pyridoxal phosphate binding"/>
    <property type="evidence" value="ECO:0007669"/>
    <property type="project" value="TreeGrafter"/>
</dbReference>
<dbReference type="GO" id="GO:0019264">
    <property type="term" value="P:glycine biosynthetic process from serine"/>
    <property type="evidence" value="ECO:0007669"/>
    <property type="project" value="TreeGrafter"/>
</dbReference>
<reference evidence="4" key="1">
    <citation type="journal article" date="2010" name="Nature">
        <title>The dynamic genome of Hydra.</title>
        <authorList>
            <person name="Chapman J.A."/>
            <person name="Kirkness E.F."/>
            <person name="Simakov O."/>
            <person name="Hampson S.E."/>
            <person name="Mitros T."/>
            <person name="Weinmaier T."/>
            <person name="Rattei T."/>
            <person name="Balasubramanian P.G."/>
            <person name="Borman J."/>
            <person name="Busam D."/>
            <person name="Disbennett K."/>
            <person name="Pfannkoch C."/>
            <person name="Sumin N."/>
            <person name="Sutton G."/>
            <person name="Viswanathan L."/>
            <person name="Walenz B."/>
            <person name="Goodstein D.M."/>
            <person name="Hellsten U."/>
            <person name="Kawashima T."/>
            <person name="Prochnik S.E."/>
            <person name="Putnam N.H."/>
            <person name="Shu S."/>
            <person name="Blumberg B."/>
            <person name="Dana C.E."/>
            <person name="Gee L."/>
            <person name="Kibler D.F."/>
            <person name="Law L."/>
            <person name="Lindgens D."/>
            <person name="Martinez D.E."/>
            <person name="Peng J."/>
            <person name="Wigge P.A."/>
            <person name="Bertulat B."/>
            <person name="Guder C."/>
            <person name="Nakamura Y."/>
            <person name="Ozbek S."/>
            <person name="Watanabe H."/>
            <person name="Khalturin K."/>
            <person name="Hemmrich G."/>
            <person name="Franke A."/>
            <person name="Augustin R."/>
            <person name="Fraune S."/>
            <person name="Hayakawa E."/>
            <person name="Hayakawa S."/>
            <person name="Hirose M."/>
            <person name="Hwang J."/>
            <person name="Ikeo K."/>
            <person name="Nishimiya-Fujisawa C."/>
            <person name="Ogura A."/>
            <person name="Takahashi T."/>
            <person name="Steinmetz P.R."/>
            <person name="Zhang X."/>
            <person name="Aufschnaiter R."/>
            <person name="Eder M.K."/>
            <person name="Gorny A.K."/>
            <person name="Salvenmoser W."/>
            <person name="Heimberg A.M."/>
            <person name="Wheeler B.M."/>
            <person name="Peterson K.J."/>
            <person name="Boettger A."/>
            <person name="Tischler P."/>
            <person name="Wolf A."/>
            <person name="Gojobori T."/>
            <person name="Remington K.A."/>
            <person name="Strausberg R.L."/>
            <person name="Venter J."/>
            <person name="Technau U."/>
            <person name="Hobmayer B."/>
            <person name="Bosch T.C."/>
            <person name="Holstein T.W."/>
            <person name="Fujisawa T."/>
            <person name="Bode H.R."/>
            <person name="David C.N."/>
            <person name="Rokhsar D.S."/>
            <person name="Steele R.E."/>
        </authorList>
    </citation>
    <scope>NUCLEOTIDE SEQUENCE</scope>
</reference>
<gene>
    <name evidence="4" type="ORF">Csp_A12190</name>
</gene>
<dbReference type="GO" id="GO:0005829">
    <property type="term" value="C:cytosol"/>
    <property type="evidence" value="ECO:0007669"/>
    <property type="project" value="TreeGrafter"/>
</dbReference>
<dbReference type="GO" id="GO:0004372">
    <property type="term" value="F:glycine hydroxymethyltransferase activity"/>
    <property type="evidence" value="ECO:0007669"/>
    <property type="project" value="TreeGrafter"/>
</dbReference>
<dbReference type="InterPro" id="IPR015424">
    <property type="entry name" value="PyrdxlP-dep_Trfase"/>
</dbReference>
<evidence type="ECO:0000256" key="2">
    <source>
        <dbReference type="ARBA" id="ARBA00022898"/>
    </source>
</evidence>
<feature type="domain" description="Serine hydroxymethyltransferase-like" evidence="3">
    <location>
        <begin position="3"/>
        <end position="143"/>
    </location>
</feature>
<dbReference type="Pfam" id="PF00464">
    <property type="entry name" value="SHMT"/>
    <property type="match status" value="1"/>
</dbReference>
<dbReference type="InterPro" id="IPR015421">
    <property type="entry name" value="PyrdxlP-dep_Trfase_major"/>
</dbReference>
<accession>C9YAR8</accession>
<dbReference type="InterPro" id="IPR049943">
    <property type="entry name" value="Ser_HO-MeTrfase-like"/>
</dbReference>
<dbReference type="GO" id="GO:0046653">
    <property type="term" value="P:tetrahydrofolate metabolic process"/>
    <property type="evidence" value="ECO:0007669"/>
    <property type="project" value="TreeGrafter"/>
</dbReference>
<sequence>MKAEHEKAINSAIFPGLQGGPLMHVIAAKAVAFKEALTPEFKAYQAQVVRNAKIVAETLTARGLRIVSGGTESHVMLVDLRSKGITGKEAEAVLGAAHMTINKNAIPNDPEKPMVTSGIRVGTPAMTTRGFKDEEARATANLIADVLDNPRDEANIAAVRAKVHALTSRFPVYK</sequence>
<protein>
    <recommendedName>
        <fullName evidence="3">Serine hydroxymethyltransferase-like domain-containing protein</fullName>
    </recommendedName>
</protein>
<dbReference type="FunFam" id="3.90.1150.10:FF:000003">
    <property type="entry name" value="Serine hydroxymethyltransferase"/>
    <property type="match status" value="1"/>
</dbReference>
<proteinExistence type="predicted"/>
<organism evidence="4">
    <name type="scientific">Curvibacter symbiont subsp. Hydra magnipapillata</name>
    <dbReference type="NCBI Taxonomy" id="667019"/>
    <lineage>
        <taxon>Bacteria</taxon>
        <taxon>Pseudomonadati</taxon>
        <taxon>Pseudomonadota</taxon>
        <taxon>Betaproteobacteria</taxon>
        <taxon>Burkholderiales</taxon>
        <taxon>Comamonadaceae</taxon>
        <taxon>Curvibacter</taxon>
    </lineage>
</organism>
<dbReference type="PANTHER" id="PTHR11680:SF50">
    <property type="entry name" value="SERINE HYDROXYMETHYLTRANSFERASE"/>
    <property type="match status" value="1"/>
</dbReference>
<dbReference type="InterPro" id="IPR039429">
    <property type="entry name" value="SHMT-like_dom"/>
</dbReference>
<evidence type="ECO:0000256" key="1">
    <source>
        <dbReference type="ARBA" id="ARBA00001933"/>
    </source>
</evidence>
<dbReference type="EMBL" id="FN543104">
    <property type="protein sequence ID" value="CBA29447.1"/>
    <property type="molecule type" value="Genomic_DNA"/>
</dbReference>
<evidence type="ECO:0000313" key="4">
    <source>
        <dbReference type="EMBL" id="CBA29447.1"/>
    </source>
</evidence>